<dbReference type="STRING" id="158189.SpiBuddy_1018"/>
<reference evidence="3" key="1">
    <citation type="submission" date="2011-02" db="EMBL/GenBank/DDBJ databases">
        <title>Complete sequence of Spirochaeta sp. Buddy.</title>
        <authorList>
            <person name="Lucas S."/>
            <person name="Copeland A."/>
            <person name="Lapidus A."/>
            <person name="Cheng J.-F."/>
            <person name="Goodwin L."/>
            <person name="Pitluck S."/>
            <person name="Zeytun A."/>
            <person name="Detter J.C."/>
            <person name="Han C."/>
            <person name="Tapia R."/>
            <person name="Land M."/>
            <person name="Hauser L."/>
            <person name="Kyrpides N."/>
            <person name="Ivanova N."/>
            <person name="Mikhailova N."/>
            <person name="Pagani I."/>
            <person name="Ritalahti K.M."/>
            <person name="Loeffler F.E."/>
            <person name="Woyke T."/>
        </authorList>
    </citation>
    <scope>NUCLEOTIDE SEQUENCE [LARGE SCALE GENOMIC DNA]</scope>
    <source>
        <strain evidence="3">ATCC BAA-1886 / DSM 22777 / Buddy</strain>
    </source>
</reference>
<name>F0RYK0_SPHGB</name>
<evidence type="ECO:0000256" key="1">
    <source>
        <dbReference type="SAM" id="Phobius"/>
    </source>
</evidence>
<keyword evidence="1" id="KW-0472">Membrane</keyword>
<dbReference type="HOGENOM" id="CLU_2810177_0_0_12"/>
<organism evidence="2 3">
    <name type="scientific">Sphaerochaeta globosa (strain ATCC BAA-1886 / DSM 22777 / Buddy)</name>
    <name type="common">Spirochaeta sp. (strain Buddy)</name>
    <dbReference type="NCBI Taxonomy" id="158189"/>
    <lineage>
        <taxon>Bacteria</taxon>
        <taxon>Pseudomonadati</taxon>
        <taxon>Spirochaetota</taxon>
        <taxon>Spirochaetia</taxon>
        <taxon>Spirochaetales</taxon>
        <taxon>Sphaerochaetaceae</taxon>
        <taxon>Sphaerochaeta</taxon>
    </lineage>
</organism>
<accession>F0RYK0</accession>
<dbReference type="AlphaFoldDB" id="F0RYK0"/>
<proteinExistence type="predicted"/>
<evidence type="ECO:0000313" key="2">
    <source>
        <dbReference type="EMBL" id="ADY12843.1"/>
    </source>
</evidence>
<keyword evidence="1" id="KW-0812">Transmembrane</keyword>
<dbReference type="KEGG" id="sbu:SpiBuddy_1018"/>
<feature type="transmembrane region" description="Helical" evidence="1">
    <location>
        <begin position="7"/>
        <end position="31"/>
    </location>
</feature>
<gene>
    <name evidence="2" type="ordered locus">SpiBuddy_1018</name>
</gene>
<protein>
    <submittedName>
        <fullName evidence="2">Uncharacterized protein</fullName>
    </submittedName>
</protein>
<keyword evidence="3" id="KW-1185">Reference proteome</keyword>
<feature type="transmembrane region" description="Helical" evidence="1">
    <location>
        <begin position="37"/>
        <end position="53"/>
    </location>
</feature>
<dbReference type="Proteomes" id="UP000008466">
    <property type="component" value="Chromosome"/>
</dbReference>
<dbReference type="EMBL" id="CP002541">
    <property type="protein sequence ID" value="ADY12843.1"/>
    <property type="molecule type" value="Genomic_DNA"/>
</dbReference>
<sequence>MGRDYHIFCSIALSMPYYLTTNFNILLTVYQHCAKEGLFFLVLLPWMYLYFHYRISFAVEQAKFEKA</sequence>
<keyword evidence="1" id="KW-1133">Transmembrane helix</keyword>
<evidence type="ECO:0000313" key="3">
    <source>
        <dbReference type="Proteomes" id="UP000008466"/>
    </source>
</evidence>